<evidence type="ECO:0000259" key="2">
    <source>
        <dbReference type="SMART" id="SM00460"/>
    </source>
</evidence>
<dbReference type="SMART" id="SM00460">
    <property type="entry name" value="TGc"/>
    <property type="match status" value="1"/>
</dbReference>
<organism evidence="3 4">
    <name type="scientific">Stagnimonas aquatica</name>
    <dbReference type="NCBI Taxonomy" id="2689987"/>
    <lineage>
        <taxon>Bacteria</taxon>
        <taxon>Pseudomonadati</taxon>
        <taxon>Pseudomonadota</taxon>
        <taxon>Gammaproteobacteria</taxon>
        <taxon>Nevskiales</taxon>
        <taxon>Nevskiaceae</taxon>
        <taxon>Stagnimonas</taxon>
    </lineage>
</organism>
<dbReference type="InterPro" id="IPR021878">
    <property type="entry name" value="TgpA_N"/>
</dbReference>
<proteinExistence type="predicted"/>
<dbReference type="InterPro" id="IPR038765">
    <property type="entry name" value="Papain-like_cys_pep_sf"/>
</dbReference>
<dbReference type="AlphaFoldDB" id="A0A3N0UZD0"/>
<keyword evidence="4" id="KW-1185">Reference proteome</keyword>
<reference evidence="3 4" key="1">
    <citation type="submission" date="2018-10" db="EMBL/GenBank/DDBJ databases">
        <authorList>
            <person name="Chen W.-M."/>
        </authorList>
    </citation>
    <scope>NUCLEOTIDE SEQUENCE [LARGE SCALE GENOMIC DNA]</scope>
    <source>
        <strain evidence="3 4">THS-13</strain>
    </source>
</reference>
<dbReference type="EMBL" id="RJVO01000012">
    <property type="protein sequence ID" value="ROH85608.1"/>
    <property type="molecule type" value="Genomic_DNA"/>
</dbReference>
<feature type="transmembrane region" description="Helical" evidence="1">
    <location>
        <begin position="111"/>
        <end position="129"/>
    </location>
</feature>
<evidence type="ECO:0000313" key="4">
    <source>
        <dbReference type="Proteomes" id="UP000282106"/>
    </source>
</evidence>
<dbReference type="InterPro" id="IPR052901">
    <property type="entry name" value="Bact_TGase-like"/>
</dbReference>
<feature type="transmembrane region" description="Helical" evidence="1">
    <location>
        <begin position="135"/>
        <end position="151"/>
    </location>
</feature>
<dbReference type="Gene3D" id="3.10.620.30">
    <property type="match status" value="1"/>
</dbReference>
<dbReference type="InParanoid" id="A0A3N0UZD0"/>
<dbReference type="Pfam" id="PF13559">
    <property type="entry name" value="DUF4129"/>
    <property type="match status" value="1"/>
</dbReference>
<comment type="caution">
    <text evidence="3">The sequence shown here is derived from an EMBL/GenBank/DDBJ whole genome shotgun (WGS) entry which is preliminary data.</text>
</comment>
<protein>
    <submittedName>
        <fullName evidence="3">DUF3488 domain-containing protein</fullName>
    </submittedName>
</protein>
<feature type="transmembrane region" description="Helical" evidence="1">
    <location>
        <begin position="553"/>
        <end position="573"/>
    </location>
</feature>
<dbReference type="Proteomes" id="UP000282106">
    <property type="component" value="Unassembled WGS sequence"/>
</dbReference>
<dbReference type="RefSeq" id="WP_123213102.1">
    <property type="nucleotide sequence ID" value="NZ_RJVO01000012.1"/>
</dbReference>
<feature type="domain" description="Transglutaminase-like" evidence="2">
    <location>
        <begin position="408"/>
        <end position="479"/>
    </location>
</feature>
<feature type="transmembrane region" description="Helical" evidence="1">
    <location>
        <begin position="12"/>
        <end position="30"/>
    </location>
</feature>
<keyword evidence="1" id="KW-1133">Transmembrane helix</keyword>
<dbReference type="PANTHER" id="PTHR42736:SF1">
    <property type="entry name" value="PROTEIN-GLUTAMINE GAMMA-GLUTAMYLTRANSFERASE"/>
    <property type="match status" value="1"/>
</dbReference>
<feature type="transmembrane region" description="Helical" evidence="1">
    <location>
        <begin position="36"/>
        <end position="53"/>
    </location>
</feature>
<dbReference type="Pfam" id="PF01841">
    <property type="entry name" value="Transglut_core"/>
    <property type="match status" value="1"/>
</dbReference>
<gene>
    <name evidence="3" type="ORF">ED208_16885</name>
</gene>
<keyword evidence="1" id="KW-0812">Transmembrane</keyword>
<sequence>MAALPATTARTYLHSTSLLRLLAVMLLVLAPHFARLPWGETVAILAVLAWRALAARRRWRMPGKLVRGALTLAAFAGVYWSYGRINGQHAGVALLVVMAALKLTEMDQRRDVMVTVFLMYFLCVTHFLFSQEIWTVLYLFAAAVSVTAILIEANHAGEPLPLRLTLRRGGSLVLQSVPLMLLMFVLFPRVPGPLWGLPSDAGAERSGLSDRMSPGDIASLILNDELAFRVRFEGRVPEPRERYWRGPVFWDFDGREWSEGLGALSQEPLQLEVGGEPLAYEVVLEPHRALWLLALEMPDVSSLPAGARLTQDGRLLARNAVRERQLYRMRSYLDFRLQPELSERARRYATRLPPQRNPRAQALAAQWRAQGLDDAAIVEAALRMFREQDFFYTLKPPLLGQDPVDDFLFNTRRGFCEHYASAFTTLMRAAGIPARVVTGYQGGERNGVGGYYLVRQSDAHAWSEVWLAGTGWQRVDPTAAVAPNRIEQNLASALSLDESLPLGLRRGGADAWVRLQDSWDYANAQWNRWVLAYGPELQEQLLSRFGLSGWRDLMLSLTIGLALALSLFGALALRRAMPLRPSDPALRAWRRALRPLARAGLEQRPAEGATAFAARVAAQRPELAAVVAELARRYQQARYDGMEPADRETLAGLRAAGLDLRRELRKR</sequence>
<evidence type="ECO:0000313" key="3">
    <source>
        <dbReference type="EMBL" id="ROH85608.1"/>
    </source>
</evidence>
<dbReference type="InterPro" id="IPR025403">
    <property type="entry name" value="TgpA-like_C"/>
</dbReference>
<accession>A0A3N0UZD0</accession>
<dbReference type="InterPro" id="IPR002931">
    <property type="entry name" value="Transglutaminase-like"/>
</dbReference>
<evidence type="ECO:0000256" key="1">
    <source>
        <dbReference type="SAM" id="Phobius"/>
    </source>
</evidence>
<feature type="transmembrane region" description="Helical" evidence="1">
    <location>
        <begin position="172"/>
        <end position="190"/>
    </location>
</feature>
<keyword evidence="1" id="KW-0472">Membrane</keyword>
<dbReference type="SUPFAM" id="SSF54001">
    <property type="entry name" value="Cysteine proteinases"/>
    <property type="match status" value="1"/>
</dbReference>
<dbReference type="Pfam" id="PF11992">
    <property type="entry name" value="TgpA_N"/>
    <property type="match status" value="1"/>
</dbReference>
<dbReference type="PANTHER" id="PTHR42736">
    <property type="entry name" value="PROTEIN-GLUTAMINE GAMMA-GLUTAMYLTRANSFERASE"/>
    <property type="match status" value="1"/>
</dbReference>
<name>A0A3N0UZD0_9GAMM</name>